<comment type="catalytic activity">
    <reaction evidence="1 5">
        <text>[protein]-peptidylproline (omega=180) = [protein]-peptidylproline (omega=0)</text>
        <dbReference type="Rhea" id="RHEA:16237"/>
        <dbReference type="Rhea" id="RHEA-COMP:10747"/>
        <dbReference type="Rhea" id="RHEA-COMP:10748"/>
        <dbReference type="ChEBI" id="CHEBI:83833"/>
        <dbReference type="ChEBI" id="CHEBI:83834"/>
        <dbReference type="EC" id="5.2.1.8"/>
    </reaction>
</comment>
<evidence type="ECO:0000256" key="4">
    <source>
        <dbReference type="ARBA" id="ARBA00023235"/>
    </source>
</evidence>
<keyword evidence="7" id="KW-0812">Transmembrane</keyword>
<feature type="region of interest" description="Disordered" evidence="6">
    <location>
        <begin position="1"/>
        <end position="44"/>
    </location>
</feature>
<keyword evidence="3 5" id="KW-0697">Rotamase</keyword>
<keyword evidence="7" id="KW-0472">Membrane</keyword>
<keyword evidence="4 5" id="KW-0413">Isomerase</keyword>
<dbReference type="EC" id="5.2.1.8" evidence="2 5"/>
<evidence type="ECO:0000256" key="2">
    <source>
        <dbReference type="ARBA" id="ARBA00013194"/>
    </source>
</evidence>
<feature type="region of interest" description="Disordered" evidence="6">
    <location>
        <begin position="227"/>
        <end position="246"/>
    </location>
</feature>
<feature type="transmembrane region" description="Helical" evidence="7">
    <location>
        <begin position="49"/>
        <end position="72"/>
    </location>
</feature>
<comment type="caution">
    <text evidence="9">The sequence shown here is derived from an EMBL/GenBank/DDBJ whole genome shotgun (WGS) entry which is preliminary data.</text>
</comment>
<proteinExistence type="predicted"/>
<feature type="compositionally biased region" description="Basic residues" evidence="6">
    <location>
        <begin position="33"/>
        <end position="44"/>
    </location>
</feature>
<keyword evidence="7" id="KW-1133">Transmembrane helix</keyword>
<dbReference type="GO" id="GO:0016853">
    <property type="term" value="F:isomerase activity"/>
    <property type="evidence" value="ECO:0007669"/>
    <property type="project" value="UniProtKB-KW"/>
</dbReference>
<dbReference type="InterPro" id="IPR001179">
    <property type="entry name" value="PPIase_FKBP_dom"/>
</dbReference>
<dbReference type="InterPro" id="IPR046357">
    <property type="entry name" value="PPIase_dom_sf"/>
</dbReference>
<accession>A0ABP6QL43</accession>
<dbReference type="PROSITE" id="PS50059">
    <property type="entry name" value="FKBP_PPIASE"/>
    <property type="match status" value="1"/>
</dbReference>
<evidence type="ECO:0000256" key="6">
    <source>
        <dbReference type="SAM" id="MobiDB-lite"/>
    </source>
</evidence>
<dbReference type="InterPro" id="IPR050689">
    <property type="entry name" value="FKBP-type_PPIase"/>
</dbReference>
<dbReference type="EMBL" id="BAAAUV010000038">
    <property type="protein sequence ID" value="GAA3239391.1"/>
    <property type="molecule type" value="Genomic_DNA"/>
</dbReference>
<keyword evidence="10" id="KW-1185">Reference proteome</keyword>
<evidence type="ECO:0000313" key="10">
    <source>
        <dbReference type="Proteomes" id="UP001501237"/>
    </source>
</evidence>
<organism evidence="9 10">
    <name type="scientific">Actinocorallia longicatena</name>
    <dbReference type="NCBI Taxonomy" id="111803"/>
    <lineage>
        <taxon>Bacteria</taxon>
        <taxon>Bacillati</taxon>
        <taxon>Actinomycetota</taxon>
        <taxon>Actinomycetes</taxon>
        <taxon>Streptosporangiales</taxon>
        <taxon>Thermomonosporaceae</taxon>
        <taxon>Actinocorallia</taxon>
    </lineage>
</organism>
<dbReference type="Proteomes" id="UP001501237">
    <property type="component" value="Unassembled WGS sequence"/>
</dbReference>
<evidence type="ECO:0000256" key="1">
    <source>
        <dbReference type="ARBA" id="ARBA00000971"/>
    </source>
</evidence>
<feature type="region of interest" description="Disordered" evidence="6">
    <location>
        <begin position="134"/>
        <end position="156"/>
    </location>
</feature>
<reference evidence="10" key="1">
    <citation type="journal article" date="2019" name="Int. J. Syst. Evol. Microbiol.">
        <title>The Global Catalogue of Microorganisms (GCM) 10K type strain sequencing project: providing services to taxonomists for standard genome sequencing and annotation.</title>
        <authorList>
            <consortium name="The Broad Institute Genomics Platform"/>
            <consortium name="The Broad Institute Genome Sequencing Center for Infectious Disease"/>
            <person name="Wu L."/>
            <person name="Ma J."/>
        </authorList>
    </citation>
    <scope>NUCLEOTIDE SEQUENCE [LARGE SCALE GENOMIC DNA]</scope>
    <source>
        <strain evidence="10">JCM 9377</strain>
    </source>
</reference>
<protein>
    <recommendedName>
        <fullName evidence="2 5">peptidylprolyl isomerase</fullName>
        <ecNumber evidence="2 5">5.2.1.8</ecNumber>
    </recommendedName>
</protein>
<feature type="compositionally biased region" description="Polar residues" evidence="6">
    <location>
        <begin position="138"/>
        <end position="150"/>
    </location>
</feature>
<sequence length="359" mass="37792">MSENDKTPSVKLPSARDISRTDFTPHGINRGKGSLKRPANKADQRKKRLINTGITVIVVAVLGGVAGGAYALTRPEKDFKVSGAFNAAPKVKFPEIAPFKKSTTKVVIPGSGDVLKKGDTAFLAFASYKWTGAKKSEPQGTYKDSSQGSPITGIKVGDSTGLKPLDNALNTVKVGERLLVTMTAKDLGEQATNVGLKATDSLVFVLDVLSSPKALTGAQTDVGDAKLPKITAPKTPDAAPGFEIPKGDAPKELVVKTLIQGTGKPVAKGQALIGNYEGHIWRDNKKFDSSWDRKAPTAFEIGTGKVVKGWDEALVGVKAGSRVMIVIPPDLGYGKEGNSQAGIKGTDTLVFVVDVLDSI</sequence>
<evidence type="ECO:0000313" key="9">
    <source>
        <dbReference type="EMBL" id="GAA3239391.1"/>
    </source>
</evidence>
<evidence type="ECO:0000256" key="5">
    <source>
        <dbReference type="PROSITE-ProRule" id="PRU00277"/>
    </source>
</evidence>
<evidence type="ECO:0000256" key="7">
    <source>
        <dbReference type="SAM" id="Phobius"/>
    </source>
</evidence>
<dbReference type="RefSeq" id="WP_344838579.1">
    <property type="nucleotide sequence ID" value="NZ_BAAAUV010000038.1"/>
</dbReference>
<evidence type="ECO:0000256" key="3">
    <source>
        <dbReference type="ARBA" id="ARBA00023110"/>
    </source>
</evidence>
<dbReference type="SUPFAM" id="SSF54534">
    <property type="entry name" value="FKBP-like"/>
    <property type="match status" value="1"/>
</dbReference>
<name>A0ABP6QL43_9ACTN</name>
<gene>
    <name evidence="9" type="ORF">GCM10010468_75550</name>
</gene>
<dbReference type="Gene3D" id="3.10.50.40">
    <property type="match status" value="2"/>
</dbReference>
<dbReference type="PANTHER" id="PTHR10516">
    <property type="entry name" value="PEPTIDYL-PROLYL CIS-TRANS ISOMERASE"/>
    <property type="match status" value="1"/>
</dbReference>
<feature type="domain" description="PPIase FKBP-type" evidence="8">
    <location>
        <begin position="269"/>
        <end position="359"/>
    </location>
</feature>
<evidence type="ECO:0000259" key="8">
    <source>
        <dbReference type="PROSITE" id="PS50059"/>
    </source>
</evidence>
<dbReference type="Pfam" id="PF00254">
    <property type="entry name" value="FKBP_C"/>
    <property type="match status" value="1"/>
</dbReference>
<dbReference type="PANTHER" id="PTHR10516:SF443">
    <property type="entry name" value="FK506-BINDING PROTEIN 59-RELATED"/>
    <property type="match status" value="1"/>
</dbReference>